<keyword evidence="4 7" id="KW-0812">Transmembrane</keyword>
<keyword evidence="5 7" id="KW-1133">Transmembrane helix</keyword>
<accession>A0A916QJV2</accession>
<comment type="similarity">
    <text evidence="2">Belongs to the GSP F family.</text>
</comment>
<evidence type="ECO:0000256" key="2">
    <source>
        <dbReference type="ARBA" id="ARBA00005745"/>
    </source>
</evidence>
<evidence type="ECO:0000256" key="5">
    <source>
        <dbReference type="ARBA" id="ARBA00022989"/>
    </source>
</evidence>
<keyword evidence="3" id="KW-1003">Cell membrane</keyword>
<dbReference type="InterPro" id="IPR042094">
    <property type="entry name" value="T2SS_GspF_sf"/>
</dbReference>
<feature type="transmembrane region" description="Helical" evidence="7">
    <location>
        <begin position="194"/>
        <end position="216"/>
    </location>
</feature>
<name>A0A916QJV2_9LACO</name>
<proteinExistence type="inferred from homology"/>
<dbReference type="GO" id="GO:0005886">
    <property type="term" value="C:plasma membrane"/>
    <property type="evidence" value="ECO:0007669"/>
    <property type="project" value="UniProtKB-SubCell"/>
</dbReference>
<evidence type="ECO:0000256" key="3">
    <source>
        <dbReference type="ARBA" id="ARBA00022475"/>
    </source>
</evidence>
<keyword evidence="6 7" id="KW-0472">Membrane</keyword>
<evidence type="ECO:0000313" key="9">
    <source>
        <dbReference type="EMBL" id="GFZ27132.1"/>
    </source>
</evidence>
<dbReference type="InterPro" id="IPR018076">
    <property type="entry name" value="T2SS_GspF_dom"/>
</dbReference>
<feature type="transmembrane region" description="Helical" evidence="7">
    <location>
        <begin position="151"/>
        <end position="173"/>
    </location>
</feature>
<evidence type="ECO:0000259" key="8">
    <source>
        <dbReference type="Pfam" id="PF00482"/>
    </source>
</evidence>
<dbReference type="PANTHER" id="PTHR30012">
    <property type="entry name" value="GENERAL SECRETION PATHWAY PROTEIN"/>
    <property type="match status" value="1"/>
</dbReference>
<dbReference type="EMBL" id="BMAY01000006">
    <property type="protein sequence ID" value="GFZ27132.1"/>
    <property type="molecule type" value="Genomic_DNA"/>
</dbReference>
<comment type="subcellular location">
    <subcellularLocation>
        <location evidence="1">Cell membrane</location>
        <topology evidence="1">Multi-pass membrane protein</topology>
    </subcellularLocation>
</comment>
<dbReference type="AlphaFoldDB" id="A0A916QJV2"/>
<feature type="domain" description="Type II secretion system protein GspF" evidence="8">
    <location>
        <begin position="20"/>
        <end position="132"/>
    </location>
</feature>
<dbReference type="InterPro" id="IPR003004">
    <property type="entry name" value="GspF/PilC"/>
</dbReference>
<dbReference type="Pfam" id="PF00482">
    <property type="entry name" value="T2SSF"/>
    <property type="match status" value="2"/>
</dbReference>
<sequence>MLMSSSNKDKLSAKQQLAMLEFLAHSLKNGFSLAASIDMLPVLWPQERDLMLRLAKNLRQGHELSEELRQLGFSKTVVTQIMLAFHQGNLVECLQQLATLTRLKQQQLKKIAGQLSYPLVIAGMMVCLLLVMQELLANNFAGQQNHLGDWLFAGLGLLIVAGVAAFLWMLRLVQKLDYQSLQKLVRLPILGKVIKLYISYLLVYDIGLFLTSGFSLQQMCDYAIRQEAGSLQQIIASEVRADLLQGADLKELIRKNPFLPNSLLLILETGSTRADLGERCLLLGRSLFLELTEKIEKLVVNIQPVCFVLLGVSILGMYLKLLLPMYTMIQGF</sequence>
<gene>
    <name evidence="9" type="primary">comGB</name>
    <name evidence="9" type="ORF">LCB40_10120</name>
</gene>
<evidence type="ECO:0000313" key="10">
    <source>
        <dbReference type="Proteomes" id="UP000677218"/>
    </source>
</evidence>
<comment type="caution">
    <text evidence="9">The sequence shown here is derived from an EMBL/GenBank/DDBJ whole genome shotgun (WGS) entry which is preliminary data.</text>
</comment>
<protein>
    <submittedName>
        <fullName evidence="9">Competence protein ComGB</fullName>
    </submittedName>
</protein>
<feature type="transmembrane region" description="Helical" evidence="7">
    <location>
        <begin position="111"/>
        <end position="131"/>
    </location>
</feature>
<organism evidence="9 10">
    <name type="scientific">Lactobacillus corticis</name>
    <dbReference type="NCBI Taxonomy" id="2201249"/>
    <lineage>
        <taxon>Bacteria</taxon>
        <taxon>Bacillati</taxon>
        <taxon>Bacillota</taxon>
        <taxon>Bacilli</taxon>
        <taxon>Lactobacillales</taxon>
        <taxon>Lactobacillaceae</taxon>
        <taxon>Lactobacillus</taxon>
    </lineage>
</organism>
<keyword evidence="10" id="KW-1185">Reference proteome</keyword>
<feature type="domain" description="Type II secretion system protein GspF" evidence="8">
    <location>
        <begin position="207"/>
        <end position="324"/>
    </location>
</feature>
<evidence type="ECO:0000256" key="1">
    <source>
        <dbReference type="ARBA" id="ARBA00004651"/>
    </source>
</evidence>
<evidence type="ECO:0000256" key="6">
    <source>
        <dbReference type="ARBA" id="ARBA00023136"/>
    </source>
</evidence>
<dbReference type="Proteomes" id="UP000677218">
    <property type="component" value="Unassembled WGS sequence"/>
</dbReference>
<feature type="transmembrane region" description="Helical" evidence="7">
    <location>
        <begin position="298"/>
        <end position="319"/>
    </location>
</feature>
<dbReference type="PANTHER" id="PTHR30012:SF0">
    <property type="entry name" value="TYPE II SECRETION SYSTEM PROTEIN F-RELATED"/>
    <property type="match status" value="1"/>
</dbReference>
<dbReference type="Gene3D" id="1.20.81.30">
    <property type="entry name" value="Type II secretion system (T2SS), domain F"/>
    <property type="match status" value="2"/>
</dbReference>
<dbReference type="RefSeq" id="WP_212780825.1">
    <property type="nucleotide sequence ID" value="NZ_BMAY01000006.1"/>
</dbReference>
<evidence type="ECO:0000256" key="7">
    <source>
        <dbReference type="SAM" id="Phobius"/>
    </source>
</evidence>
<reference evidence="9" key="1">
    <citation type="submission" date="2020-08" db="EMBL/GenBank/DDBJ databases">
        <title>Taxonomic study for Lactobacillus species isolated from hardwood bark.</title>
        <authorList>
            <person name="Tohno M."/>
            <person name="Tanizawa Y."/>
        </authorList>
    </citation>
    <scope>NUCLEOTIDE SEQUENCE</scope>
    <source>
        <strain evidence="9">B40</strain>
    </source>
</reference>
<evidence type="ECO:0000256" key="4">
    <source>
        <dbReference type="ARBA" id="ARBA00022692"/>
    </source>
</evidence>